<feature type="transmembrane region" description="Helical" evidence="7">
    <location>
        <begin position="97"/>
        <end position="117"/>
    </location>
</feature>
<evidence type="ECO:0000256" key="2">
    <source>
        <dbReference type="ARBA" id="ARBA00005801"/>
    </source>
</evidence>
<dbReference type="GO" id="GO:0006465">
    <property type="term" value="P:signal peptide processing"/>
    <property type="evidence" value="ECO:0007669"/>
    <property type="project" value="TreeGrafter"/>
</dbReference>
<keyword evidence="3" id="KW-1003">Cell membrane</keyword>
<feature type="domain" description="Prepilin peptidase A24 N-terminal" evidence="9">
    <location>
        <begin position="8"/>
        <end position="91"/>
    </location>
</feature>
<feature type="transmembrane region" description="Helical" evidence="7">
    <location>
        <begin position="124"/>
        <end position="141"/>
    </location>
</feature>
<dbReference type="AlphaFoldDB" id="A0A078MIY1"/>
<protein>
    <submittedName>
        <fullName evidence="10">Type 4 prepilin-like proteins leader peptide-processing enzyme</fullName>
    </submittedName>
</protein>
<feature type="domain" description="Prepilin type IV endopeptidase peptidase" evidence="8">
    <location>
        <begin position="101"/>
        <end position="205"/>
    </location>
</feature>
<comment type="subcellular location">
    <subcellularLocation>
        <location evidence="1">Cell membrane</location>
        <topology evidence="1">Multi-pass membrane protein</topology>
    </subcellularLocation>
</comment>
<keyword evidence="4 7" id="KW-0812">Transmembrane</keyword>
<evidence type="ECO:0000259" key="8">
    <source>
        <dbReference type="Pfam" id="PF01478"/>
    </source>
</evidence>
<dbReference type="GO" id="GO:0004190">
    <property type="term" value="F:aspartic-type endopeptidase activity"/>
    <property type="evidence" value="ECO:0007669"/>
    <property type="project" value="InterPro"/>
</dbReference>
<organism evidence="10">
    <name type="scientific">Metalysinibacillus saudimassiliensis</name>
    <dbReference type="NCBI Taxonomy" id="1461583"/>
    <lineage>
        <taxon>Bacteria</taxon>
        <taxon>Bacillati</taxon>
        <taxon>Bacillota</taxon>
        <taxon>Bacilli</taxon>
        <taxon>Bacillales</taxon>
        <taxon>Caryophanaceae</taxon>
        <taxon>Metalysinibacillus</taxon>
    </lineage>
</organism>
<evidence type="ECO:0000256" key="3">
    <source>
        <dbReference type="ARBA" id="ARBA00022475"/>
    </source>
</evidence>
<accession>A0A078MIY1</accession>
<feature type="transmembrane region" description="Helical" evidence="7">
    <location>
        <begin position="219"/>
        <end position="236"/>
    </location>
</feature>
<proteinExistence type="inferred from homology"/>
<feature type="transmembrane region" description="Helical" evidence="7">
    <location>
        <begin position="176"/>
        <end position="207"/>
    </location>
</feature>
<dbReference type="InterPro" id="IPR010627">
    <property type="entry name" value="Prepilin_pept_A24_N"/>
</dbReference>
<dbReference type="PANTHER" id="PTHR30487">
    <property type="entry name" value="TYPE 4 PREPILIN-LIKE PROTEINS LEADER PEPTIDE-PROCESSING ENZYME"/>
    <property type="match status" value="1"/>
</dbReference>
<feature type="transmembrane region" description="Helical" evidence="7">
    <location>
        <begin position="72"/>
        <end position="91"/>
    </location>
</feature>
<dbReference type="Gene3D" id="1.20.120.1220">
    <property type="match status" value="1"/>
</dbReference>
<feature type="transmembrane region" description="Helical" evidence="7">
    <location>
        <begin position="147"/>
        <end position="164"/>
    </location>
</feature>
<evidence type="ECO:0000256" key="6">
    <source>
        <dbReference type="ARBA" id="ARBA00023136"/>
    </source>
</evidence>
<dbReference type="PATRIC" id="fig|1461583.4.peg.1996"/>
<gene>
    <name evidence="10" type="primary">comC</name>
    <name evidence="10" type="ORF">BN1050_02072</name>
</gene>
<feature type="transmembrane region" description="Helical" evidence="7">
    <location>
        <begin position="6"/>
        <end position="24"/>
    </location>
</feature>
<evidence type="ECO:0000256" key="1">
    <source>
        <dbReference type="ARBA" id="ARBA00004651"/>
    </source>
</evidence>
<reference evidence="10" key="1">
    <citation type="submission" date="2014-07" db="EMBL/GenBank/DDBJ databases">
        <authorList>
            <person name="Urmite Genomes Urmite Genomes"/>
        </authorList>
    </citation>
    <scope>NUCLEOTIDE SEQUENCE</scope>
    <source>
        <strain evidence="10">13S34_air</strain>
    </source>
</reference>
<evidence type="ECO:0000256" key="5">
    <source>
        <dbReference type="ARBA" id="ARBA00022989"/>
    </source>
</evidence>
<keyword evidence="5 7" id="KW-1133">Transmembrane helix</keyword>
<evidence type="ECO:0000256" key="7">
    <source>
        <dbReference type="SAM" id="Phobius"/>
    </source>
</evidence>
<dbReference type="PANTHER" id="PTHR30487:SF0">
    <property type="entry name" value="PREPILIN LEADER PEPTIDASE_N-METHYLTRANSFERASE-RELATED"/>
    <property type="match status" value="1"/>
</dbReference>
<evidence type="ECO:0000259" key="9">
    <source>
        <dbReference type="Pfam" id="PF06750"/>
    </source>
</evidence>
<comment type="similarity">
    <text evidence="2">Belongs to the peptidase A24 family.</text>
</comment>
<dbReference type="Pfam" id="PF06750">
    <property type="entry name" value="A24_N_bact"/>
    <property type="match status" value="1"/>
</dbReference>
<evidence type="ECO:0000256" key="4">
    <source>
        <dbReference type="ARBA" id="ARBA00022692"/>
    </source>
</evidence>
<evidence type="ECO:0000313" key="10">
    <source>
        <dbReference type="EMBL" id="CEA04656.1"/>
    </source>
</evidence>
<dbReference type="InterPro" id="IPR050882">
    <property type="entry name" value="Prepilin_peptidase/N-MTase"/>
</dbReference>
<dbReference type="GO" id="GO:0005886">
    <property type="term" value="C:plasma membrane"/>
    <property type="evidence" value="ECO:0007669"/>
    <property type="project" value="UniProtKB-SubCell"/>
</dbReference>
<sequence>MYTVLAFIFGLVFGSFFNVVGLRVPKKQSIVYPPSHCTSCERRLTTIDLVPVLSYVLLRGKCRTCQATVSPIYPFMELLTGILFALAYVHFGITAEFFVALLFISMLVCITVSDIAYMLIPNKILLFFLPLLVVGRIFSPLTPWWDSLLGAVIGFGVLYIVALLSRGGMGGGDIKLFFVLGIVLGTLKTLLTLAFASAIGLVIGIIVLRITKKGRKTPVPFGPSIALAALLLYFYGERIIAWYLNLL</sequence>
<dbReference type="Pfam" id="PF01478">
    <property type="entry name" value="Peptidase_A24"/>
    <property type="match status" value="1"/>
</dbReference>
<dbReference type="EMBL" id="LN483076">
    <property type="protein sequence ID" value="CEA04656.1"/>
    <property type="molecule type" value="Genomic_DNA"/>
</dbReference>
<keyword evidence="6 7" id="KW-0472">Membrane</keyword>
<dbReference type="InterPro" id="IPR000045">
    <property type="entry name" value="Prepilin_IV_endopep_pep"/>
</dbReference>
<name>A0A078MIY1_9BACL</name>
<dbReference type="HOGENOM" id="CLU_057101_0_1_9"/>